<evidence type="ECO:0000256" key="1">
    <source>
        <dbReference type="SAM" id="MobiDB-lite"/>
    </source>
</evidence>
<feature type="compositionally biased region" description="Basic and acidic residues" evidence="1">
    <location>
        <begin position="438"/>
        <end position="448"/>
    </location>
</feature>
<feature type="compositionally biased region" description="Basic and acidic residues" evidence="1">
    <location>
        <begin position="160"/>
        <end position="169"/>
    </location>
</feature>
<feature type="compositionally biased region" description="Polar residues" evidence="1">
    <location>
        <begin position="49"/>
        <end position="58"/>
    </location>
</feature>
<proteinExistence type="predicted"/>
<feature type="compositionally biased region" description="Basic residues" evidence="1">
    <location>
        <begin position="31"/>
        <end position="41"/>
    </location>
</feature>
<feature type="compositionally biased region" description="Basic and acidic residues" evidence="1">
    <location>
        <begin position="90"/>
        <end position="109"/>
    </location>
</feature>
<evidence type="ECO:0000313" key="3">
    <source>
        <dbReference type="Proteomes" id="UP001458880"/>
    </source>
</evidence>
<comment type="caution">
    <text evidence="2">The sequence shown here is derived from an EMBL/GenBank/DDBJ whole genome shotgun (WGS) entry which is preliminary data.</text>
</comment>
<dbReference type="EMBL" id="JASPKY010001017">
    <property type="protein sequence ID" value="KAK9679451.1"/>
    <property type="molecule type" value="Genomic_DNA"/>
</dbReference>
<feature type="region of interest" description="Disordered" evidence="1">
    <location>
        <begin position="1"/>
        <end position="174"/>
    </location>
</feature>
<reference evidence="2 3" key="1">
    <citation type="journal article" date="2024" name="BMC Genomics">
        <title>De novo assembly and annotation of Popillia japonica's genome with initial clues to its potential as an invasive pest.</title>
        <authorList>
            <person name="Cucini C."/>
            <person name="Boschi S."/>
            <person name="Funari R."/>
            <person name="Cardaioli E."/>
            <person name="Iannotti N."/>
            <person name="Marturano G."/>
            <person name="Paoli F."/>
            <person name="Bruttini M."/>
            <person name="Carapelli A."/>
            <person name="Frati F."/>
            <person name="Nardi F."/>
        </authorList>
    </citation>
    <scope>NUCLEOTIDE SEQUENCE [LARGE SCALE GENOMIC DNA]</scope>
    <source>
        <strain evidence="2">DMR45628</strain>
    </source>
</reference>
<feature type="region of interest" description="Disordered" evidence="1">
    <location>
        <begin position="420"/>
        <end position="468"/>
    </location>
</feature>
<name>A0AAW1HT46_POPJA</name>
<dbReference type="Proteomes" id="UP001458880">
    <property type="component" value="Unassembled WGS sequence"/>
</dbReference>
<sequence length="489" mass="55645">MTSKEAIPQPSIKGQKKSVKHVPKSEETSKNCKKHKYRSRRLTYEADDGSSSSESLQTQKDKHSSKHHSSSKESDLKLRSHPNNNVVQNSEHKYDTRKERRSSSDQSKSKEKRRPQREHVLFDSSSSSSNSSTICRKCLRYKKRSSNSPKKRDPKRKLRSLSETKKDLPNDPSNDIKFALLGRRCGCISIQQDSKPTITEATLESAEPADFDKNTLDASTILVLPVRFQDDNMPSKPILTPLDSSELIQHSLPGEEEEAEEEKEEEKKGESKLVVTQNIDDPKYFLVQPGTSRDYKGNISYPRSAPTTRREIQSTERNFGHESDMMGSSELDLTASALLLAPYTSPNCSKAFKIGNCSTDNSSVAYRLVHPKNINQELAKRSDQSDFDIGSLDDFQSCQNVLDNNLYDNIREFFADLPLPAAPSSSNSTRPYYSESQEDIRQRWKREFGQQSEDDDDDESDGEEEAEDLEIILDLCNDRFLKRRPQSRE</sequence>
<feature type="compositionally biased region" description="Acidic residues" evidence="1">
    <location>
        <begin position="452"/>
        <end position="468"/>
    </location>
</feature>
<keyword evidence="3" id="KW-1185">Reference proteome</keyword>
<gene>
    <name evidence="2" type="ORF">QE152_g40032</name>
</gene>
<evidence type="ECO:0000313" key="2">
    <source>
        <dbReference type="EMBL" id="KAK9679451.1"/>
    </source>
</evidence>
<feature type="region of interest" description="Disordered" evidence="1">
    <location>
        <begin position="252"/>
        <end position="271"/>
    </location>
</feature>
<accession>A0AAW1HT46</accession>
<organism evidence="2 3">
    <name type="scientific">Popillia japonica</name>
    <name type="common">Japanese beetle</name>
    <dbReference type="NCBI Taxonomy" id="7064"/>
    <lineage>
        <taxon>Eukaryota</taxon>
        <taxon>Metazoa</taxon>
        <taxon>Ecdysozoa</taxon>
        <taxon>Arthropoda</taxon>
        <taxon>Hexapoda</taxon>
        <taxon>Insecta</taxon>
        <taxon>Pterygota</taxon>
        <taxon>Neoptera</taxon>
        <taxon>Endopterygota</taxon>
        <taxon>Coleoptera</taxon>
        <taxon>Polyphaga</taxon>
        <taxon>Scarabaeiformia</taxon>
        <taxon>Scarabaeidae</taxon>
        <taxon>Rutelinae</taxon>
        <taxon>Popillia</taxon>
    </lineage>
</organism>
<dbReference type="AlphaFoldDB" id="A0AAW1HT46"/>
<protein>
    <submittedName>
        <fullName evidence="2">Uncharacterized protein</fullName>
    </submittedName>
</protein>
<feature type="compositionally biased region" description="Acidic residues" evidence="1">
    <location>
        <begin position="254"/>
        <end position="264"/>
    </location>
</feature>